<dbReference type="Gene3D" id="3.90.20.20">
    <property type="match status" value="1"/>
</dbReference>
<keyword evidence="3" id="KW-0346">Stress response</keyword>
<dbReference type="EMBL" id="MGAL01000018">
    <property type="protein sequence ID" value="OGK48195.1"/>
    <property type="molecule type" value="Genomic_DNA"/>
</dbReference>
<evidence type="ECO:0000256" key="5">
    <source>
        <dbReference type="SAM" id="Coils"/>
    </source>
</evidence>
<dbReference type="Gene3D" id="2.30.22.10">
    <property type="entry name" value="Head domain of nucleotide exchange factor GrpE"/>
    <property type="match status" value="1"/>
</dbReference>
<dbReference type="GO" id="GO:0006457">
    <property type="term" value="P:protein folding"/>
    <property type="evidence" value="ECO:0007669"/>
    <property type="project" value="InterPro"/>
</dbReference>
<dbReference type="GO" id="GO:0051087">
    <property type="term" value="F:protein-folding chaperone binding"/>
    <property type="evidence" value="ECO:0007669"/>
    <property type="project" value="InterPro"/>
</dbReference>
<dbReference type="PRINTS" id="PR00773">
    <property type="entry name" value="GRPEPROTEIN"/>
</dbReference>
<name>A0A1F7IY02_9BACT</name>
<dbReference type="GO" id="GO:0005737">
    <property type="term" value="C:cytoplasm"/>
    <property type="evidence" value="ECO:0007669"/>
    <property type="project" value="UniProtKB-SubCell"/>
</dbReference>
<evidence type="ECO:0000256" key="2">
    <source>
        <dbReference type="ARBA" id="ARBA00023186"/>
    </source>
</evidence>
<organism evidence="6 7">
    <name type="scientific">Candidatus Roizmanbacteria bacterium RIFCSPLOWO2_01_FULL_38_12</name>
    <dbReference type="NCBI Taxonomy" id="1802061"/>
    <lineage>
        <taxon>Bacteria</taxon>
        <taxon>Candidatus Roizmaniibacteriota</taxon>
    </lineage>
</organism>
<keyword evidence="5" id="KW-0175">Coiled coil</keyword>
<dbReference type="SUPFAM" id="SSF58014">
    <property type="entry name" value="Coiled-coil domain of nucleotide exchange factor GrpE"/>
    <property type="match status" value="1"/>
</dbReference>
<dbReference type="HAMAP" id="MF_01151">
    <property type="entry name" value="GrpE"/>
    <property type="match status" value="1"/>
</dbReference>
<dbReference type="PANTHER" id="PTHR21237">
    <property type="entry name" value="GRPE PROTEIN"/>
    <property type="match status" value="1"/>
</dbReference>
<dbReference type="InterPro" id="IPR009012">
    <property type="entry name" value="GrpE_head"/>
</dbReference>
<dbReference type="SUPFAM" id="SSF51064">
    <property type="entry name" value="Head domain of nucleotide exchange factor GrpE"/>
    <property type="match status" value="1"/>
</dbReference>
<dbReference type="GO" id="GO:0042803">
    <property type="term" value="F:protein homodimerization activity"/>
    <property type="evidence" value="ECO:0007669"/>
    <property type="project" value="InterPro"/>
</dbReference>
<comment type="subunit">
    <text evidence="3">Homodimer.</text>
</comment>
<comment type="subcellular location">
    <subcellularLocation>
        <location evidence="3">Cytoplasm</location>
    </subcellularLocation>
</comment>
<comment type="function">
    <text evidence="3">Participates actively in the response to hyperosmotic and heat shock by preventing the aggregation of stress-denatured proteins, in association with DnaK and GrpE. It is the nucleotide exchange factor for DnaK and may function as a thermosensor. Unfolded proteins bind initially to DnaJ; upon interaction with the DnaJ-bound protein, DnaK hydrolyzes its bound ATP, resulting in the formation of a stable complex. GrpE releases ADP from DnaK; ATP binding to DnaK triggers the release of the substrate protein, thus completing the reaction cycle. Several rounds of ATP-dependent interactions between DnaJ, DnaK and GrpE are required for fully efficient folding.</text>
</comment>
<dbReference type="InterPro" id="IPR013805">
    <property type="entry name" value="GrpE_CC"/>
</dbReference>
<dbReference type="InterPro" id="IPR000740">
    <property type="entry name" value="GrpE"/>
</dbReference>
<proteinExistence type="inferred from homology"/>
<evidence type="ECO:0000313" key="7">
    <source>
        <dbReference type="Proteomes" id="UP000177141"/>
    </source>
</evidence>
<dbReference type="PANTHER" id="PTHR21237:SF23">
    <property type="entry name" value="GRPE PROTEIN HOMOLOG, MITOCHONDRIAL"/>
    <property type="match status" value="1"/>
</dbReference>
<keyword evidence="2 3" id="KW-0143">Chaperone</keyword>
<accession>A0A1F7IY02</accession>
<evidence type="ECO:0000256" key="4">
    <source>
        <dbReference type="RuleBase" id="RU004478"/>
    </source>
</evidence>
<feature type="coiled-coil region" evidence="5">
    <location>
        <begin position="7"/>
        <end position="55"/>
    </location>
</feature>
<reference evidence="6 7" key="1">
    <citation type="journal article" date="2016" name="Nat. Commun.">
        <title>Thousands of microbial genomes shed light on interconnected biogeochemical processes in an aquifer system.</title>
        <authorList>
            <person name="Anantharaman K."/>
            <person name="Brown C.T."/>
            <person name="Hug L.A."/>
            <person name="Sharon I."/>
            <person name="Castelle C.J."/>
            <person name="Probst A.J."/>
            <person name="Thomas B.C."/>
            <person name="Singh A."/>
            <person name="Wilkins M.J."/>
            <person name="Karaoz U."/>
            <person name="Brodie E.L."/>
            <person name="Williams K.H."/>
            <person name="Hubbard S.S."/>
            <person name="Banfield J.F."/>
        </authorList>
    </citation>
    <scope>NUCLEOTIDE SEQUENCE [LARGE SCALE GENOMIC DNA]</scope>
</reference>
<dbReference type="Proteomes" id="UP000177141">
    <property type="component" value="Unassembled WGS sequence"/>
</dbReference>
<evidence type="ECO:0000256" key="3">
    <source>
        <dbReference type="HAMAP-Rule" id="MF_01151"/>
    </source>
</evidence>
<evidence type="ECO:0000313" key="6">
    <source>
        <dbReference type="EMBL" id="OGK48195.1"/>
    </source>
</evidence>
<dbReference type="STRING" id="1802061.A3A93_01840"/>
<dbReference type="Pfam" id="PF01025">
    <property type="entry name" value="GrpE"/>
    <property type="match status" value="1"/>
</dbReference>
<keyword evidence="3" id="KW-0963">Cytoplasm</keyword>
<gene>
    <name evidence="3" type="primary">grpE</name>
    <name evidence="6" type="ORF">A3A93_01840</name>
</gene>
<protein>
    <recommendedName>
        <fullName evidence="3">Protein GrpE</fullName>
    </recommendedName>
    <alternativeName>
        <fullName evidence="3">HSP-70 cofactor</fullName>
    </alternativeName>
</protein>
<comment type="similarity">
    <text evidence="1 3 4">Belongs to the GrpE family.</text>
</comment>
<dbReference type="GO" id="GO:0000774">
    <property type="term" value="F:adenyl-nucleotide exchange factor activity"/>
    <property type="evidence" value="ECO:0007669"/>
    <property type="project" value="InterPro"/>
</dbReference>
<evidence type="ECO:0000256" key="1">
    <source>
        <dbReference type="ARBA" id="ARBA00009054"/>
    </source>
</evidence>
<sequence length="164" mass="18947">MLKQKNKKVDTKQIENLKIEVEEFKNRYLRALADYKNLEHRVNAERSNMRDMVKEQVIGHFLPIMDNINQAEVFTKDPGLTMISNSFSQTLKDLGVHEVELLGQEYDPHSAEVVEVVEGREDNKVVDVLQKAYAMNGQLIRPGRVKVSKLHQSERSEELKKNSV</sequence>
<dbReference type="AlphaFoldDB" id="A0A1F7IY02"/>
<comment type="caution">
    <text evidence="6">The sequence shown here is derived from an EMBL/GenBank/DDBJ whole genome shotgun (WGS) entry which is preliminary data.</text>
</comment>
<dbReference type="GO" id="GO:0051082">
    <property type="term" value="F:unfolded protein binding"/>
    <property type="evidence" value="ECO:0007669"/>
    <property type="project" value="TreeGrafter"/>
</dbReference>